<keyword evidence="6" id="KW-0443">Lipid metabolism</keyword>
<dbReference type="EC" id="3.2.1.45" evidence="3 6"/>
<dbReference type="Pfam" id="PF02055">
    <property type="entry name" value="Glyco_hydro_30"/>
    <property type="match status" value="1"/>
</dbReference>
<dbReference type="InterPro" id="IPR033452">
    <property type="entry name" value="GH30_C"/>
</dbReference>
<dbReference type="Gene3D" id="3.20.20.80">
    <property type="entry name" value="Glycosidases"/>
    <property type="match status" value="1"/>
</dbReference>
<dbReference type="OrthoDB" id="2160638at2759"/>
<keyword evidence="10" id="KW-1185">Reference proteome</keyword>
<keyword evidence="6" id="KW-0746">Sphingolipid metabolism</keyword>
<keyword evidence="4" id="KW-0732">Signal</keyword>
<dbReference type="SUPFAM" id="SSF51445">
    <property type="entry name" value="(Trans)glycosidases"/>
    <property type="match status" value="1"/>
</dbReference>
<dbReference type="GO" id="GO:0006680">
    <property type="term" value="P:glucosylceramide catabolic process"/>
    <property type="evidence" value="ECO:0007669"/>
    <property type="project" value="TreeGrafter"/>
</dbReference>
<name>A0A653CF62_CALMS</name>
<dbReference type="InterPro" id="IPR033453">
    <property type="entry name" value="Glyco_hydro_30_TIM-barrel"/>
</dbReference>
<comment type="similarity">
    <text evidence="2 6">Belongs to the glycosyl hydrolase 30 family.</text>
</comment>
<evidence type="ECO:0000256" key="2">
    <source>
        <dbReference type="ARBA" id="ARBA00005382"/>
    </source>
</evidence>
<evidence type="ECO:0000256" key="3">
    <source>
        <dbReference type="ARBA" id="ARBA00012658"/>
    </source>
</evidence>
<evidence type="ECO:0000256" key="1">
    <source>
        <dbReference type="ARBA" id="ARBA00001013"/>
    </source>
</evidence>
<feature type="domain" description="Glycosyl hydrolase family 30 beta sandwich" evidence="8">
    <location>
        <begin position="328"/>
        <end position="390"/>
    </location>
</feature>
<dbReference type="EMBL" id="CAACVG010007673">
    <property type="protein sequence ID" value="VEN46551.1"/>
    <property type="molecule type" value="Genomic_DNA"/>
</dbReference>
<dbReference type="GO" id="GO:0016020">
    <property type="term" value="C:membrane"/>
    <property type="evidence" value="ECO:0007669"/>
    <property type="project" value="GOC"/>
</dbReference>
<dbReference type="GO" id="GO:0004348">
    <property type="term" value="F:glucosylceramidase activity"/>
    <property type="evidence" value="ECO:0007669"/>
    <property type="project" value="UniProtKB-EC"/>
</dbReference>
<sequence length="392" mass="44973">QGVSSKSLFQRSYFSKDGLEYSLGRVPIGGTDFSTRAYSYVSEELDPQLKSFRLQVEDFKYKIPIIKKARELSEDLKLFSSAWTAPKWMKTNGKYTGPVSFLKEEYYQQWADYHVKFLDAYSEQNVTFWGMTTGNEPLSGILNMPVPSVAWVAPTQREWVQNNLGPAIRKSKHSKIRLMALDDQIFLLPFYMEIMFKSKKVEQYIDGIAVHWYQEGVSPSLSLSDTHKSFPKKFILATEASWGAKKQTKVCLGCWNRGEEYVDRIIYYIENFVTGWMDWNMVLDLDGGPSYYKNFLDAPIIVNPEAGEFYKQPMFYAMGHFSKFIPPGSHRIETQYSGKDISAAGFKRPDGIVVLVILNKCSGDRKLTIKKSGDKKKINLTISKKSFTTILM</sequence>
<keyword evidence="5 6" id="KW-0378">Hydrolase</keyword>
<dbReference type="PANTHER" id="PTHR11069">
    <property type="entry name" value="GLUCOSYLCERAMIDASE"/>
    <property type="match status" value="1"/>
</dbReference>
<dbReference type="Proteomes" id="UP000410492">
    <property type="component" value="Unassembled WGS sequence"/>
</dbReference>
<evidence type="ECO:0000259" key="7">
    <source>
        <dbReference type="Pfam" id="PF02055"/>
    </source>
</evidence>
<organism evidence="9 10">
    <name type="scientific">Callosobruchus maculatus</name>
    <name type="common">Southern cowpea weevil</name>
    <name type="synonym">Pulse bruchid</name>
    <dbReference type="NCBI Taxonomy" id="64391"/>
    <lineage>
        <taxon>Eukaryota</taxon>
        <taxon>Metazoa</taxon>
        <taxon>Ecdysozoa</taxon>
        <taxon>Arthropoda</taxon>
        <taxon>Hexapoda</taxon>
        <taxon>Insecta</taxon>
        <taxon>Pterygota</taxon>
        <taxon>Neoptera</taxon>
        <taxon>Endopterygota</taxon>
        <taxon>Coleoptera</taxon>
        <taxon>Polyphaga</taxon>
        <taxon>Cucujiformia</taxon>
        <taxon>Chrysomeloidea</taxon>
        <taxon>Chrysomelidae</taxon>
        <taxon>Bruchinae</taxon>
        <taxon>Bruchini</taxon>
        <taxon>Callosobruchus</taxon>
    </lineage>
</organism>
<evidence type="ECO:0000256" key="6">
    <source>
        <dbReference type="RuleBase" id="RU361188"/>
    </source>
</evidence>
<gene>
    <name evidence="9" type="ORF">CALMAC_LOCUS8597</name>
</gene>
<comment type="catalytic activity">
    <reaction evidence="1">
        <text>a beta-D-glucosyl-(1&lt;-&gt;1')-N-acylsphing-4-enine + H2O = an N-acylsphing-4-enine + D-glucose</text>
        <dbReference type="Rhea" id="RHEA:13269"/>
        <dbReference type="ChEBI" id="CHEBI:4167"/>
        <dbReference type="ChEBI" id="CHEBI:15377"/>
        <dbReference type="ChEBI" id="CHEBI:22801"/>
        <dbReference type="ChEBI" id="CHEBI:52639"/>
        <dbReference type="EC" id="3.2.1.45"/>
    </reaction>
    <physiologicalReaction direction="left-to-right" evidence="1">
        <dbReference type="Rhea" id="RHEA:13270"/>
    </physiologicalReaction>
</comment>
<protein>
    <recommendedName>
        <fullName evidence="3 6">Glucosylceramidase</fullName>
        <ecNumber evidence="3 6">3.2.1.45</ecNumber>
    </recommendedName>
</protein>
<feature type="non-terminal residue" evidence="9">
    <location>
        <position position="1"/>
    </location>
</feature>
<dbReference type="PRINTS" id="PR00843">
    <property type="entry name" value="GLHYDRLASE30"/>
</dbReference>
<evidence type="ECO:0000313" key="10">
    <source>
        <dbReference type="Proteomes" id="UP000410492"/>
    </source>
</evidence>
<dbReference type="InterPro" id="IPR013780">
    <property type="entry name" value="Glyco_hydro_b"/>
</dbReference>
<keyword evidence="6" id="KW-0326">Glycosidase</keyword>
<evidence type="ECO:0000259" key="8">
    <source>
        <dbReference type="Pfam" id="PF17189"/>
    </source>
</evidence>
<dbReference type="Pfam" id="PF17189">
    <property type="entry name" value="Glyco_hydro_30C"/>
    <property type="match status" value="1"/>
</dbReference>
<dbReference type="InterPro" id="IPR001139">
    <property type="entry name" value="Glyco_hydro_30"/>
</dbReference>
<evidence type="ECO:0000256" key="4">
    <source>
        <dbReference type="ARBA" id="ARBA00022729"/>
    </source>
</evidence>
<feature type="domain" description="Glycosyl hydrolase family 30 TIM-barrel" evidence="7">
    <location>
        <begin position="7"/>
        <end position="325"/>
    </location>
</feature>
<dbReference type="InterPro" id="IPR017853">
    <property type="entry name" value="GH"/>
</dbReference>
<proteinExistence type="inferred from homology"/>
<dbReference type="Gene3D" id="2.60.40.1180">
    <property type="entry name" value="Golgi alpha-mannosidase II"/>
    <property type="match status" value="1"/>
</dbReference>
<evidence type="ECO:0000313" key="9">
    <source>
        <dbReference type="EMBL" id="VEN46551.1"/>
    </source>
</evidence>
<accession>A0A653CF62</accession>
<reference evidence="9 10" key="1">
    <citation type="submission" date="2019-01" db="EMBL/GenBank/DDBJ databases">
        <authorList>
            <person name="Sayadi A."/>
        </authorList>
    </citation>
    <scope>NUCLEOTIDE SEQUENCE [LARGE SCALE GENOMIC DNA]</scope>
</reference>
<dbReference type="PANTHER" id="PTHR11069:SF23">
    <property type="entry name" value="LYSOSOMAL ACID GLUCOSYLCERAMIDASE"/>
    <property type="match status" value="1"/>
</dbReference>
<evidence type="ECO:0000256" key="5">
    <source>
        <dbReference type="ARBA" id="ARBA00022801"/>
    </source>
</evidence>
<dbReference type="AlphaFoldDB" id="A0A653CF62"/>